<comment type="cofactor">
    <cofactor evidence="18">
        <name>Mg(2+)</name>
        <dbReference type="ChEBI" id="CHEBI:18420"/>
    </cofactor>
    <text evidence="18">Mn(2+), Zn(2+), Cd(2+) and Co(2+) support activity to lesser extents.</text>
</comment>
<feature type="binding site" evidence="18">
    <location>
        <position position="74"/>
    </location>
    <ligand>
        <name>a divalent metal cation</name>
        <dbReference type="ChEBI" id="CHEBI:60240"/>
    </ligand>
</feature>
<feature type="binding site" evidence="17">
    <location>
        <begin position="92"/>
        <end position="93"/>
    </location>
    <ligand>
        <name>ATP</name>
        <dbReference type="ChEBI" id="CHEBI:30616"/>
    </ligand>
</feature>
<evidence type="ECO:0000256" key="7">
    <source>
        <dbReference type="ARBA" id="ARBA00022741"/>
    </source>
</evidence>
<accession>A0A1G4G6N6</accession>
<dbReference type="InterPro" id="IPR033717">
    <property type="entry name" value="UDPK"/>
</dbReference>
<dbReference type="AlphaFoldDB" id="A0A1G4G6N6"/>
<feature type="transmembrane region" description="Helical" evidence="19">
    <location>
        <begin position="94"/>
        <end position="115"/>
    </location>
</feature>
<dbReference type="GO" id="GO:0008654">
    <property type="term" value="P:phospholipid biosynthetic process"/>
    <property type="evidence" value="ECO:0007669"/>
    <property type="project" value="UniProtKB-KW"/>
</dbReference>
<keyword evidence="5" id="KW-0808">Transferase</keyword>
<feature type="binding site" evidence="16">
    <location>
        <position position="67"/>
    </location>
    <ligand>
        <name>substrate</name>
    </ligand>
</feature>
<keyword evidence="18" id="KW-0479">Metal-binding</keyword>
<dbReference type="Gene3D" id="1.10.287.3610">
    <property type="match status" value="1"/>
</dbReference>
<reference evidence="20 21" key="1">
    <citation type="submission" date="2016-08" db="EMBL/GenBank/DDBJ databases">
        <authorList>
            <person name="Seilhamer J.J."/>
        </authorList>
    </citation>
    <scope>NUCLEOTIDE SEQUENCE [LARGE SCALE GENOMIC DNA]</scope>
    <source>
        <strain evidence="20">ING2-E5A</strain>
    </source>
</reference>
<keyword evidence="4" id="KW-0444">Lipid biosynthesis</keyword>
<sequence>MNSFCKKRIESFKYAFQGVAALFGGTPNAVVHLILAVAAIAMGLIFSISTAEWLAVTIVIGLVLALEAVNSSIEALANHVSKDRSDAIRRVKDLAAAAVLLAASAALAVGLLIFLPKIIELFQC</sequence>
<dbReference type="InterPro" id="IPR000829">
    <property type="entry name" value="DAGK"/>
</dbReference>
<dbReference type="InterPro" id="IPR036945">
    <property type="entry name" value="DAGK_sf"/>
</dbReference>
<dbReference type="RefSeq" id="WP_071136738.1">
    <property type="nucleotide sequence ID" value="NZ_DUQN01000003.1"/>
</dbReference>
<protein>
    <submittedName>
        <fullName evidence="20">Diacylglycerol kinase</fullName>
    </submittedName>
</protein>
<evidence type="ECO:0000256" key="15">
    <source>
        <dbReference type="PIRSR" id="PIRSR600829-1"/>
    </source>
</evidence>
<dbReference type="EMBL" id="LT608328">
    <property type="protein sequence ID" value="SCM57526.1"/>
    <property type="molecule type" value="Genomic_DNA"/>
</dbReference>
<feature type="transmembrane region" description="Helical" evidence="19">
    <location>
        <begin position="53"/>
        <end position="73"/>
    </location>
</feature>
<evidence type="ECO:0000256" key="9">
    <source>
        <dbReference type="ARBA" id="ARBA00022840"/>
    </source>
</evidence>
<evidence type="ECO:0000256" key="10">
    <source>
        <dbReference type="ARBA" id="ARBA00022989"/>
    </source>
</evidence>
<dbReference type="GO" id="GO:0005524">
    <property type="term" value="F:ATP binding"/>
    <property type="evidence" value="ECO:0007669"/>
    <property type="project" value="UniProtKB-KW"/>
</dbReference>
<keyword evidence="9 17" id="KW-0067">ATP-binding</keyword>
<feature type="active site" description="Proton acceptor" evidence="15">
    <location>
        <position position="67"/>
    </location>
</feature>
<dbReference type="Pfam" id="PF01219">
    <property type="entry name" value="DAGK_prokar"/>
    <property type="match status" value="1"/>
</dbReference>
<keyword evidence="3" id="KW-1003">Cell membrane</keyword>
<dbReference type="PANTHER" id="PTHR34299">
    <property type="entry name" value="DIACYLGLYCEROL KINASE"/>
    <property type="match status" value="1"/>
</dbReference>
<keyword evidence="13" id="KW-0594">Phospholipid biosynthesis</keyword>
<feature type="transmembrane region" description="Helical" evidence="19">
    <location>
        <begin position="21"/>
        <end position="47"/>
    </location>
</feature>
<feature type="binding site" evidence="17">
    <location>
        <position position="74"/>
    </location>
    <ligand>
        <name>ATP</name>
        <dbReference type="ChEBI" id="CHEBI:30616"/>
    </ligand>
</feature>
<evidence type="ECO:0000313" key="21">
    <source>
        <dbReference type="Proteomes" id="UP000178485"/>
    </source>
</evidence>
<keyword evidence="6 19" id="KW-0812">Transmembrane</keyword>
<feature type="binding site" evidence="17">
    <location>
        <position position="14"/>
    </location>
    <ligand>
        <name>ATP</name>
        <dbReference type="ChEBI" id="CHEBI:30616"/>
    </ligand>
</feature>
<dbReference type="KEGG" id="pmuc:ING2E5A_1380"/>
<evidence type="ECO:0000256" key="5">
    <source>
        <dbReference type="ARBA" id="ARBA00022679"/>
    </source>
</evidence>
<evidence type="ECO:0000256" key="6">
    <source>
        <dbReference type="ARBA" id="ARBA00022692"/>
    </source>
</evidence>
<dbReference type="STRING" id="1642646.ING2E5A_1380"/>
<dbReference type="GO" id="GO:0046872">
    <property type="term" value="F:metal ion binding"/>
    <property type="evidence" value="ECO:0007669"/>
    <property type="project" value="UniProtKB-KW"/>
</dbReference>
<keyword evidence="14" id="KW-1208">Phospholipid metabolism</keyword>
<dbReference type="Proteomes" id="UP000178485">
    <property type="component" value="Chromosome i"/>
</dbReference>
<evidence type="ECO:0000256" key="12">
    <source>
        <dbReference type="ARBA" id="ARBA00023136"/>
    </source>
</evidence>
<evidence type="ECO:0000256" key="16">
    <source>
        <dbReference type="PIRSR" id="PIRSR600829-2"/>
    </source>
</evidence>
<evidence type="ECO:0000256" key="18">
    <source>
        <dbReference type="PIRSR" id="PIRSR600829-4"/>
    </source>
</evidence>
<evidence type="ECO:0000256" key="2">
    <source>
        <dbReference type="ARBA" id="ARBA00005967"/>
    </source>
</evidence>
<name>A0A1G4G6N6_9BACT</name>
<keyword evidence="8 20" id="KW-0418">Kinase</keyword>
<keyword evidence="12 19" id="KW-0472">Membrane</keyword>
<organism evidence="20 21">
    <name type="scientific">Petrimonas mucosa</name>
    <dbReference type="NCBI Taxonomy" id="1642646"/>
    <lineage>
        <taxon>Bacteria</taxon>
        <taxon>Pseudomonadati</taxon>
        <taxon>Bacteroidota</taxon>
        <taxon>Bacteroidia</taxon>
        <taxon>Bacteroidales</taxon>
        <taxon>Dysgonomonadaceae</taxon>
        <taxon>Petrimonas</taxon>
    </lineage>
</organism>
<comment type="similarity">
    <text evidence="2">Belongs to the bacterial diacylglycerol kinase family.</text>
</comment>
<evidence type="ECO:0000256" key="3">
    <source>
        <dbReference type="ARBA" id="ARBA00022475"/>
    </source>
</evidence>
<keyword evidence="18" id="KW-0460">Magnesium</keyword>
<dbReference type="GO" id="GO:0016301">
    <property type="term" value="F:kinase activity"/>
    <property type="evidence" value="ECO:0007669"/>
    <property type="project" value="UniProtKB-KW"/>
</dbReference>
<dbReference type="PANTHER" id="PTHR34299:SF1">
    <property type="entry name" value="DIACYLGLYCEROL KINASE"/>
    <property type="match status" value="1"/>
</dbReference>
<evidence type="ECO:0000256" key="17">
    <source>
        <dbReference type="PIRSR" id="PIRSR600829-3"/>
    </source>
</evidence>
<evidence type="ECO:0000256" key="14">
    <source>
        <dbReference type="ARBA" id="ARBA00023264"/>
    </source>
</evidence>
<evidence type="ECO:0000256" key="1">
    <source>
        <dbReference type="ARBA" id="ARBA00004651"/>
    </source>
</evidence>
<keyword evidence="21" id="KW-1185">Reference proteome</keyword>
<evidence type="ECO:0000256" key="13">
    <source>
        <dbReference type="ARBA" id="ARBA00023209"/>
    </source>
</evidence>
<keyword evidence="11" id="KW-0443">Lipid metabolism</keyword>
<evidence type="ECO:0000256" key="19">
    <source>
        <dbReference type="SAM" id="Phobius"/>
    </source>
</evidence>
<proteinExistence type="inferred from homology"/>
<keyword evidence="10 19" id="KW-1133">Transmembrane helix</keyword>
<gene>
    <name evidence="20" type="ORF">ING2E5A_1380</name>
</gene>
<keyword evidence="7 17" id="KW-0547">Nucleotide-binding</keyword>
<evidence type="ECO:0000256" key="11">
    <source>
        <dbReference type="ARBA" id="ARBA00023098"/>
    </source>
</evidence>
<comment type="subcellular location">
    <subcellularLocation>
        <location evidence="1">Cell membrane</location>
        <topology evidence="1">Multi-pass membrane protein</topology>
    </subcellularLocation>
</comment>
<evidence type="ECO:0000313" key="20">
    <source>
        <dbReference type="EMBL" id="SCM57526.1"/>
    </source>
</evidence>
<dbReference type="CDD" id="cd14265">
    <property type="entry name" value="UDPK_IM_like"/>
    <property type="match status" value="1"/>
</dbReference>
<dbReference type="GO" id="GO:0005886">
    <property type="term" value="C:plasma membrane"/>
    <property type="evidence" value="ECO:0007669"/>
    <property type="project" value="UniProtKB-SubCell"/>
</dbReference>
<evidence type="ECO:0000256" key="8">
    <source>
        <dbReference type="ARBA" id="ARBA00022777"/>
    </source>
</evidence>
<evidence type="ECO:0000256" key="4">
    <source>
        <dbReference type="ARBA" id="ARBA00022516"/>
    </source>
</evidence>